<feature type="domain" description="PASTA" evidence="2">
    <location>
        <begin position="162"/>
        <end position="228"/>
    </location>
</feature>
<evidence type="ECO:0000256" key="1">
    <source>
        <dbReference type="SAM" id="Phobius"/>
    </source>
</evidence>
<dbReference type="SMART" id="SM00740">
    <property type="entry name" value="PASTA"/>
    <property type="match status" value="3"/>
</dbReference>
<feature type="domain" description="PASTA" evidence="2">
    <location>
        <begin position="299"/>
        <end position="363"/>
    </location>
</feature>
<accession>A0ABS6ZXR9</accession>
<dbReference type="SUPFAM" id="SSF54184">
    <property type="entry name" value="Penicillin-binding protein 2x (pbp-2x), c-terminal domain"/>
    <property type="match status" value="1"/>
</dbReference>
<evidence type="ECO:0000313" key="4">
    <source>
        <dbReference type="Proteomes" id="UP000724268"/>
    </source>
</evidence>
<keyword evidence="1" id="KW-0472">Membrane</keyword>
<keyword evidence="4" id="KW-1185">Reference proteome</keyword>
<reference evidence="3 4" key="1">
    <citation type="submission" date="2021-07" db="EMBL/GenBank/DDBJ databases">
        <title>Thermus aquaticus gen. n. and sp. n., a nonsporulating extreme thermophile.</title>
        <authorList>
            <person name="Hu C.-J."/>
            <person name="Li W.-J."/>
            <person name="Xian W.-D."/>
        </authorList>
    </citation>
    <scope>NUCLEOTIDE SEQUENCE [LARGE SCALE GENOMIC DNA]</scope>
    <source>
        <strain evidence="3 4">SYSU G05001</strain>
    </source>
</reference>
<proteinExistence type="predicted"/>
<keyword evidence="1" id="KW-0812">Transmembrane</keyword>
<dbReference type="InterPro" id="IPR005543">
    <property type="entry name" value="PASTA_dom"/>
</dbReference>
<name>A0ABS6ZXR9_9DEIN</name>
<protein>
    <submittedName>
        <fullName evidence="3">PASTA domain-containing protein</fullName>
    </submittedName>
</protein>
<keyword evidence="1" id="KW-1133">Transmembrane helix</keyword>
<feature type="domain" description="PASTA" evidence="2">
    <location>
        <begin position="232"/>
        <end position="294"/>
    </location>
</feature>
<dbReference type="EMBL" id="JAHXRS010000010">
    <property type="protein sequence ID" value="MBW6394857.1"/>
    <property type="molecule type" value="Genomic_DNA"/>
</dbReference>
<dbReference type="Gene3D" id="3.30.10.20">
    <property type="match status" value="3"/>
</dbReference>
<feature type="transmembrane region" description="Helical" evidence="1">
    <location>
        <begin position="134"/>
        <end position="153"/>
    </location>
</feature>
<organism evidence="3 4">
    <name type="scientific">Thermus brevis</name>
    <dbReference type="NCBI Taxonomy" id="2862456"/>
    <lineage>
        <taxon>Bacteria</taxon>
        <taxon>Thermotogati</taxon>
        <taxon>Deinococcota</taxon>
        <taxon>Deinococci</taxon>
        <taxon>Thermales</taxon>
        <taxon>Thermaceae</taxon>
        <taxon>Thermus</taxon>
    </lineage>
</organism>
<dbReference type="RefSeq" id="WP_219759502.1">
    <property type="nucleotide sequence ID" value="NZ_JAHXRS010000010.1"/>
</dbReference>
<sequence length="450" mass="48889">MILDDRYPVLETLEEKEGITLYRVEGGVVFFFQVRTPEDKERFYRYRAAIKRLEELGLVEAVVSAKPGRYYAFFPERPLARKAPPRPALEALAPLGFGPEHLAMAEEGVAYLSPWPLGSARRAWARAPSRLQPGFLLGVAPGLLLFLLGLWLFSQGVYRYFNPPEYAVPNLVGKTAREAFLLLKDTGLRLEVVEGNDPAKPKEVVLAQEPPPGTRLRAGRTVRLTLNQARLNPLPELKGLRQEEAEARLSELGYRLAGVAQVESPEPLGTVLASDPPPGTPLPPGASVRLLVSRGASLGPTVPLPQLTGLSQKEALFLLNAMGLQVQVEEVPSGAPPGTVLAQEPAPGTPMPPGSGVRLRVAARGEVLVGALSPLPAPKPQAHTVTLALNLPREAEGRQVRLVLVDDRGEHLVYEGEGRGGLRVSGTYEAVGEARFRLYLDGELFQEWAP</sequence>
<gene>
    <name evidence="3" type="ORF">KZX47_06805</name>
</gene>
<evidence type="ECO:0000313" key="3">
    <source>
        <dbReference type="EMBL" id="MBW6394857.1"/>
    </source>
</evidence>
<dbReference type="Proteomes" id="UP000724268">
    <property type="component" value="Unassembled WGS sequence"/>
</dbReference>
<dbReference type="PROSITE" id="PS51178">
    <property type="entry name" value="PASTA"/>
    <property type="match status" value="3"/>
</dbReference>
<comment type="caution">
    <text evidence="3">The sequence shown here is derived from an EMBL/GenBank/DDBJ whole genome shotgun (WGS) entry which is preliminary data.</text>
</comment>
<dbReference type="Pfam" id="PF03793">
    <property type="entry name" value="PASTA"/>
    <property type="match status" value="3"/>
</dbReference>
<dbReference type="CDD" id="cd06577">
    <property type="entry name" value="PASTA_pknB"/>
    <property type="match status" value="3"/>
</dbReference>
<evidence type="ECO:0000259" key="2">
    <source>
        <dbReference type="PROSITE" id="PS51178"/>
    </source>
</evidence>